<gene>
    <name evidence="1" type="ORF">LH22_20210</name>
</gene>
<dbReference type="RefSeq" id="WP_038649600.1">
    <property type="nucleotide sequence ID" value="NZ_CP009454.1"/>
</dbReference>
<keyword evidence="2" id="KW-1185">Reference proteome</keyword>
<sequence length="283" mass="32270">MASSKTHDLDIYFNDHKFSLTSDILSACIGYGSKIKKYEFITGFCEKKSNGYAILLRLISMTFDVREISIDDDRIYARYSNEVDAFIASLSKTQLNEIVGELADIYRHLQGVLNTAGVSHINLRREIRPRVLLKNKINEVRISSYFAERMNYSSLLMLYEAAANLLGKEKIPVRMDILNSFSDTNQKGGYGDISLELSIPVENILYSHLSFPSDKMEGDEWVIMNRYSAGIVEIPVSSIVISNAKIRDYIDESYKHLTLHSAQQLFSMDYSTTWGRLSVFNSF</sequence>
<dbReference type="EMBL" id="CP009454">
    <property type="protein sequence ID" value="AIR87674.1"/>
    <property type="molecule type" value="Genomic_DNA"/>
</dbReference>
<proteinExistence type="predicted"/>
<accession>A0ABM5RP29</accession>
<evidence type="ECO:0000313" key="2">
    <source>
        <dbReference type="Proteomes" id="UP000029495"/>
    </source>
</evidence>
<dbReference type="Proteomes" id="UP000029495">
    <property type="component" value="Chromosome"/>
</dbReference>
<evidence type="ECO:0000313" key="1">
    <source>
        <dbReference type="EMBL" id="AIR87674.1"/>
    </source>
</evidence>
<organism evidence="1 2">
    <name type="scientific">Pantoea rwandensis</name>
    <dbReference type="NCBI Taxonomy" id="1076550"/>
    <lineage>
        <taxon>Bacteria</taxon>
        <taxon>Pseudomonadati</taxon>
        <taxon>Pseudomonadota</taxon>
        <taxon>Gammaproteobacteria</taxon>
        <taxon>Enterobacterales</taxon>
        <taxon>Erwiniaceae</taxon>
        <taxon>Pantoea</taxon>
    </lineage>
</organism>
<reference evidence="1 2" key="1">
    <citation type="submission" date="2014-09" db="EMBL/GenBank/DDBJ databases">
        <authorList>
            <person name="Chan K.-G."/>
        </authorList>
    </citation>
    <scope>NUCLEOTIDE SEQUENCE [LARGE SCALE GENOMIC DNA]</scope>
    <source>
        <strain evidence="1 2">ND04</strain>
    </source>
</reference>
<name>A0ABM5RP29_9GAMM</name>
<protein>
    <submittedName>
        <fullName evidence="1">Uncharacterized protein</fullName>
    </submittedName>
</protein>